<keyword evidence="1" id="KW-0812">Transmembrane</keyword>
<dbReference type="OrthoDB" id="794540at2"/>
<dbReference type="InterPro" id="IPR021279">
    <property type="entry name" value="DUF2721"/>
</dbReference>
<keyword evidence="1" id="KW-0472">Membrane</keyword>
<protein>
    <recommendedName>
        <fullName evidence="4">DUF2721 domain-containing protein</fullName>
    </recommendedName>
</protein>
<gene>
    <name evidence="2" type="ORF">SAMN05421747_109143</name>
</gene>
<name>A0A1I1ILQ3_9SPHI</name>
<dbReference type="Proteomes" id="UP000199577">
    <property type="component" value="Unassembled WGS sequence"/>
</dbReference>
<evidence type="ECO:0000313" key="3">
    <source>
        <dbReference type="Proteomes" id="UP000199577"/>
    </source>
</evidence>
<dbReference type="STRING" id="623281.SAMN05421747_109143"/>
<feature type="transmembrane region" description="Helical" evidence="1">
    <location>
        <begin position="115"/>
        <end position="136"/>
    </location>
</feature>
<accession>A0A1I1ILQ3</accession>
<proteinExistence type="predicted"/>
<evidence type="ECO:0000256" key="1">
    <source>
        <dbReference type="SAM" id="Phobius"/>
    </source>
</evidence>
<dbReference type="EMBL" id="FOLL01000009">
    <property type="protein sequence ID" value="SFC37147.1"/>
    <property type="molecule type" value="Genomic_DNA"/>
</dbReference>
<sequence>MDTLDQTLAILSAMITPVVLIMASSSLILSTSQRLSRSIARARDVSDAIKELLAQADQAGNSAELHVHIQQLEFASRRARLLQAAMTSLYVTLFFFVASCISIAVVYFVSSRYAWFPIVLDLLGVGGLCYASILLVKESSVALSAVHSEMQHTMQQFERHRQRQRRHSYPFWFWRTRD</sequence>
<keyword evidence="1" id="KW-1133">Transmembrane helix</keyword>
<evidence type="ECO:0008006" key="4">
    <source>
        <dbReference type="Google" id="ProtNLM"/>
    </source>
</evidence>
<dbReference type="Pfam" id="PF11026">
    <property type="entry name" value="DUF2721"/>
    <property type="match status" value="1"/>
</dbReference>
<organism evidence="2 3">
    <name type="scientific">Parapedobacter composti</name>
    <dbReference type="NCBI Taxonomy" id="623281"/>
    <lineage>
        <taxon>Bacteria</taxon>
        <taxon>Pseudomonadati</taxon>
        <taxon>Bacteroidota</taxon>
        <taxon>Sphingobacteriia</taxon>
        <taxon>Sphingobacteriales</taxon>
        <taxon>Sphingobacteriaceae</taxon>
        <taxon>Parapedobacter</taxon>
    </lineage>
</organism>
<feature type="transmembrane region" description="Helical" evidence="1">
    <location>
        <begin position="87"/>
        <end position="109"/>
    </location>
</feature>
<reference evidence="2 3" key="1">
    <citation type="submission" date="2016-10" db="EMBL/GenBank/DDBJ databases">
        <authorList>
            <person name="de Groot N.N."/>
        </authorList>
    </citation>
    <scope>NUCLEOTIDE SEQUENCE [LARGE SCALE GENOMIC DNA]</scope>
    <source>
        <strain evidence="2 3">DSM 22900</strain>
    </source>
</reference>
<keyword evidence="3" id="KW-1185">Reference proteome</keyword>
<evidence type="ECO:0000313" key="2">
    <source>
        <dbReference type="EMBL" id="SFC37147.1"/>
    </source>
</evidence>
<dbReference type="AlphaFoldDB" id="A0A1I1ILQ3"/>
<feature type="transmembrane region" description="Helical" evidence="1">
    <location>
        <begin position="6"/>
        <end position="29"/>
    </location>
</feature>